<gene>
    <name evidence="3 4" type="primary">fdhD</name>
    <name evidence="4" type="ORF">GXY80_03360</name>
</gene>
<dbReference type="InterPro" id="IPR016193">
    <property type="entry name" value="Cytidine_deaminase-like"/>
</dbReference>
<dbReference type="Pfam" id="PF02634">
    <property type="entry name" value="FdhD-NarQ"/>
    <property type="match status" value="1"/>
</dbReference>
<dbReference type="NCBIfam" id="TIGR00129">
    <property type="entry name" value="fdhD_narQ"/>
    <property type="match status" value="1"/>
</dbReference>
<proteinExistence type="inferred from homology"/>
<evidence type="ECO:0000256" key="2">
    <source>
        <dbReference type="ARBA" id="ARBA00023150"/>
    </source>
</evidence>
<evidence type="ECO:0000313" key="5">
    <source>
        <dbReference type="Proteomes" id="UP000777265"/>
    </source>
</evidence>
<dbReference type="GO" id="GO:0005737">
    <property type="term" value="C:cytoplasm"/>
    <property type="evidence" value="ECO:0007669"/>
    <property type="project" value="UniProtKB-SubCell"/>
</dbReference>
<comment type="subcellular location">
    <subcellularLocation>
        <location evidence="3">Cytoplasm</location>
    </subcellularLocation>
</comment>
<dbReference type="SUPFAM" id="SSF53927">
    <property type="entry name" value="Cytidine deaminase-like"/>
    <property type="match status" value="1"/>
</dbReference>
<evidence type="ECO:0000256" key="3">
    <source>
        <dbReference type="HAMAP-Rule" id="MF_00187"/>
    </source>
</evidence>
<keyword evidence="2 3" id="KW-0501">Molybdenum cofactor biosynthesis</keyword>
<dbReference type="GO" id="GO:0016783">
    <property type="term" value="F:sulfurtransferase activity"/>
    <property type="evidence" value="ECO:0007669"/>
    <property type="project" value="InterPro"/>
</dbReference>
<evidence type="ECO:0000256" key="1">
    <source>
        <dbReference type="ARBA" id="ARBA00022490"/>
    </source>
</evidence>
<comment type="similarity">
    <text evidence="3">Belongs to the FdhD family.</text>
</comment>
<dbReference type="HAMAP" id="MF_00187">
    <property type="entry name" value="FdhD"/>
    <property type="match status" value="1"/>
</dbReference>
<dbReference type="Gene3D" id="3.10.20.10">
    <property type="match status" value="1"/>
</dbReference>
<sequence>MEITKTLKVHKLSGGKFISSESSLVVEKELPIYVNGEHLATASVLPSMEREFVAGYLFGQGFIDGAGEIMTLEITDEGAIAVLADSDIVSSGKTKTSHRIVSGGGCSAYFESTAPSLRIHSDLKIHRKDIFRAMNTLFENALLYRETGGVHSAALFDGEIHPLCIVQDIGRHNTMDKAIGYALLNKIDCAKTFMVSTGRMASEMVTKICRAGIPLVATKTAVTDIGLEMGEKCGLTIIGFVRDAGSKAHTDMEVRIFEKAQMKVYTGADRVL</sequence>
<comment type="function">
    <text evidence="3">Required for formate dehydrogenase (FDH) activity. Acts as a sulfur carrier protein that transfers sulfur from IscS to the molybdenum cofactor prior to its insertion into FDH.</text>
</comment>
<dbReference type="PIRSF" id="PIRSF015626">
    <property type="entry name" value="FdhD"/>
    <property type="match status" value="1"/>
</dbReference>
<dbReference type="GO" id="GO:0006777">
    <property type="term" value="P:Mo-molybdopterin cofactor biosynthetic process"/>
    <property type="evidence" value="ECO:0007669"/>
    <property type="project" value="UniProtKB-UniRule"/>
</dbReference>
<dbReference type="PANTHER" id="PTHR30592:SF1">
    <property type="entry name" value="SULFUR CARRIER PROTEIN FDHD"/>
    <property type="match status" value="1"/>
</dbReference>
<dbReference type="PANTHER" id="PTHR30592">
    <property type="entry name" value="FORMATE DEHYDROGENASE"/>
    <property type="match status" value="1"/>
</dbReference>
<dbReference type="Proteomes" id="UP000777265">
    <property type="component" value="Unassembled WGS sequence"/>
</dbReference>
<feature type="active site" description="Cysteine persulfide intermediate" evidence="3">
    <location>
        <position position="106"/>
    </location>
</feature>
<reference evidence="4" key="2">
    <citation type="submission" date="2020-01" db="EMBL/GenBank/DDBJ databases">
        <authorList>
            <person name="Campanaro S."/>
        </authorList>
    </citation>
    <scope>NUCLEOTIDE SEQUENCE</scope>
    <source>
        <strain evidence="4">AS06rmzACSIP_7</strain>
    </source>
</reference>
<name>A0A971M3D1_9BACT</name>
<comment type="caution">
    <text evidence="4">The sequence shown here is derived from an EMBL/GenBank/DDBJ whole genome shotgun (WGS) entry which is preliminary data.</text>
</comment>
<dbReference type="InterPro" id="IPR003786">
    <property type="entry name" value="FdhD"/>
</dbReference>
<organism evidence="4 5">
    <name type="scientific">Syntrophorhabdus aromaticivorans</name>
    <dbReference type="NCBI Taxonomy" id="328301"/>
    <lineage>
        <taxon>Bacteria</taxon>
        <taxon>Pseudomonadati</taxon>
        <taxon>Thermodesulfobacteriota</taxon>
        <taxon>Syntrophorhabdia</taxon>
        <taxon>Syntrophorhabdales</taxon>
        <taxon>Syntrophorhabdaceae</taxon>
        <taxon>Syntrophorhabdus</taxon>
    </lineage>
</organism>
<keyword evidence="1 3" id="KW-0963">Cytoplasm</keyword>
<dbReference type="EMBL" id="JAAYEE010000060">
    <property type="protein sequence ID" value="NLW34509.1"/>
    <property type="molecule type" value="Genomic_DNA"/>
</dbReference>
<dbReference type="Gene3D" id="3.40.140.10">
    <property type="entry name" value="Cytidine Deaminase, domain 2"/>
    <property type="match status" value="1"/>
</dbReference>
<evidence type="ECO:0000313" key="4">
    <source>
        <dbReference type="EMBL" id="NLW34509.1"/>
    </source>
</evidence>
<comment type="caution">
    <text evidence="3">Lacks conserved residue(s) required for the propagation of feature annotation.</text>
</comment>
<dbReference type="AlphaFoldDB" id="A0A971M3D1"/>
<reference evidence="4" key="1">
    <citation type="journal article" date="2020" name="Biotechnol. Biofuels">
        <title>New insights from the biogas microbiome by comprehensive genome-resolved metagenomics of nearly 1600 species originating from multiple anaerobic digesters.</title>
        <authorList>
            <person name="Campanaro S."/>
            <person name="Treu L."/>
            <person name="Rodriguez-R L.M."/>
            <person name="Kovalovszki A."/>
            <person name="Ziels R.M."/>
            <person name="Maus I."/>
            <person name="Zhu X."/>
            <person name="Kougias P.G."/>
            <person name="Basile A."/>
            <person name="Luo G."/>
            <person name="Schluter A."/>
            <person name="Konstantinidis K.T."/>
            <person name="Angelidaki I."/>
        </authorList>
    </citation>
    <scope>NUCLEOTIDE SEQUENCE</scope>
    <source>
        <strain evidence="4">AS06rmzACSIP_7</strain>
    </source>
</reference>
<protein>
    <recommendedName>
        <fullName evidence="3">Sulfur carrier protein FdhD</fullName>
    </recommendedName>
</protein>
<dbReference type="GO" id="GO:0097163">
    <property type="term" value="F:sulfur carrier activity"/>
    <property type="evidence" value="ECO:0007669"/>
    <property type="project" value="UniProtKB-UniRule"/>
</dbReference>
<accession>A0A971M3D1</accession>